<dbReference type="InterPro" id="IPR000182">
    <property type="entry name" value="GNAT_dom"/>
</dbReference>
<dbReference type="Pfam" id="PF00583">
    <property type="entry name" value="Acetyltransf_1"/>
    <property type="match status" value="1"/>
</dbReference>
<evidence type="ECO:0000313" key="2">
    <source>
        <dbReference type="EMBL" id="GIG43139.1"/>
    </source>
</evidence>
<dbReference type="InterPro" id="IPR016181">
    <property type="entry name" value="Acyl_CoA_acyltransferase"/>
</dbReference>
<dbReference type="Gene3D" id="3.40.630.30">
    <property type="match status" value="1"/>
</dbReference>
<gene>
    <name evidence="2" type="ORF">Dsi01nite_011800</name>
</gene>
<evidence type="ECO:0000313" key="3">
    <source>
        <dbReference type="Proteomes" id="UP000660611"/>
    </source>
</evidence>
<evidence type="ECO:0000259" key="1">
    <source>
        <dbReference type="PROSITE" id="PS51186"/>
    </source>
</evidence>
<accession>A0A919PFT3</accession>
<name>A0A919PFT3_9ACTN</name>
<comment type="caution">
    <text evidence="2">The sequence shown here is derived from an EMBL/GenBank/DDBJ whole genome shotgun (WGS) entry which is preliminary data.</text>
</comment>
<proteinExistence type="predicted"/>
<dbReference type="PROSITE" id="PS51186">
    <property type="entry name" value="GNAT"/>
    <property type="match status" value="1"/>
</dbReference>
<protein>
    <submittedName>
        <fullName evidence="2">N-acetyltransferase</fullName>
    </submittedName>
</protein>
<dbReference type="RefSeq" id="WP_203845014.1">
    <property type="nucleotide sequence ID" value="NZ_BAAAVW010000002.1"/>
</dbReference>
<keyword evidence="3" id="KW-1185">Reference proteome</keyword>
<reference evidence="2" key="1">
    <citation type="submission" date="2021-01" db="EMBL/GenBank/DDBJ databases">
        <title>Whole genome shotgun sequence of Dactylosporangium siamense NBRC 106093.</title>
        <authorList>
            <person name="Komaki H."/>
            <person name="Tamura T."/>
        </authorList>
    </citation>
    <scope>NUCLEOTIDE SEQUENCE</scope>
    <source>
        <strain evidence="2">NBRC 106093</strain>
    </source>
</reference>
<dbReference type="Proteomes" id="UP000660611">
    <property type="component" value="Unassembled WGS sequence"/>
</dbReference>
<dbReference type="EMBL" id="BONQ01000020">
    <property type="protein sequence ID" value="GIG43139.1"/>
    <property type="molecule type" value="Genomic_DNA"/>
</dbReference>
<dbReference type="CDD" id="cd04301">
    <property type="entry name" value="NAT_SF"/>
    <property type="match status" value="1"/>
</dbReference>
<dbReference type="SUPFAM" id="SSF55729">
    <property type="entry name" value="Acyl-CoA N-acyltransferases (Nat)"/>
    <property type="match status" value="2"/>
</dbReference>
<feature type="domain" description="N-acetyltransferase" evidence="1">
    <location>
        <begin position="1"/>
        <end position="133"/>
    </location>
</feature>
<organism evidence="2 3">
    <name type="scientific">Dactylosporangium siamense</name>
    <dbReference type="NCBI Taxonomy" id="685454"/>
    <lineage>
        <taxon>Bacteria</taxon>
        <taxon>Bacillati</taxon>
        <taxon>Actinomycetota</taxon>
        <taxon>Actinomycetes</taxon>
        <taxon>Micromonosporales</taxon>
        <taxon>Micromonosporaceae</taxon>
        <taxon>Dactylosporangium</taxon>
    </lineage>
</organism>
<dbReference type="AlphaFoldDB" id="A0A919PFT3"/>
<sequence>MSDTKIDIAVVSDHPGIARWHAMAPPGRVAGVAGLRPIVPFRHDVLPPPAGPGVAELSLYVAPQWRRRGIGSRLLDAVRRRAAEGRAAERRVVVDVVAGSPGEAFSLRHGFRYARSRRHDLLTYHDVHQAWLSELVDAERPGYRLTHWTGAVLDSPGVRDLLRSPSRLGGAVLIAADAEGDLAAYAAAVAGAPWQPRARQYGPVVLPGHHGRHLDRWVSAALIQRLREVHPHVQEIETTTADDDADLLAVRAGLGFHLLRRTRLYELTQP</sequence>
<dbReference type="GO" id="GO:0016747">
    <property type="term" value="F:acyltransferase activity, transferring groups other than amino-acyl groups"/>
    <property type="evidence" value="ECO:0007669"/>
    <property type="project" value="InterPro"/>
</dbReference>